<accession>A0ACC3Z9T1</accession>
<evidence type="ECO:0000313" key="1">
    <source>
        <dbReference type="EMBL" id="KAL0940755.1"/>
    </source>
</evidence>
<gene>
    <name evidence="1" type="ORF">CTRU02_203518</name>
</gene>
<comment type="caution">
    <text evidence="1">The sequence shown here is derived from an EMBL/GenBank/DDBJ whole genome shotgun (WGS) entry which is preliminary data.</text>
</comment>
<dbReference type="EMBL" id="VUJX02000002">
    <property type="protein sequence ID" value="KAL0940755.1"/>
    <property type="molecule type" value="Genomic_DNA"/>
</dbReference>
<sequence>MARLSRSGLHAHEVVEDHTATAPNQHAAIDANVSFGDKTLTILQNHNTNIDQSSPDFIDSLTNKLKDLHIYSPKENRGDRSLLAAHQRPTRSSIVHETLPIIDPVGKETGNCDNPTAETTHAQGPFPAEPPRLSKQNEGIPSLAETHASSVAATHQTPDTFEASFPSKVLRASNLDHHPLGTDPDIQSSIAKHQAATPLGDEDVVLQDTPQQILVKGDEEIMAVAEPIARFISPTSAGDETMPNKFSQSGVTFAVVEQSQPEPQDALAAVVEHSKDSAISFSNEDVSVETPRTPSRSTSASSRSRIEDSVEALDRLEEQLEAIDAAITPPSKSRRLQAAMDESTTTKAGGLHRTSSLLKRGQTDRATPTTPQARRALKKSVSVTTTNQDESSPAKSATKRSSVSRPTSLLPPKPPARSTKPPTKPSFELPGEAVARRIKEQRETRLAQQAQEKAAAAAVPQRTRSTRAPTRPNFELPGEAISRRKRAEREAKLKAQEEEERKRREFKARPIRANLTSASYPRETATSRARQSKGPELNEIGQVGHGGPKRSSIVGAPRAPLTKSGSTRSPQVRGRGISQTSSASPQLNRAASISASSVSSKRSTLSAEDVEQQKVKGRAVFERDNSYIEDKERERREREFNTKLAREQAAERSRQASREWAEKQRRKQLVVANAVAA</sequence>
<protein>
    <submittedName>
        <fullName evidence="1">Carboxylesterase family protein</fullName>
    </submittedName>
</protein>
<dbReference type="Proteomes" id="UP000805649">
    <property type="component" value="Unassembled WGS sequence"/>
</dbReference>
<keyword evidence="2" id="KW-1185">Reference proteome</keyword>
<evidence type="ECO:0000313" key="2">
    <source>
        <dbReference type="Proteomes" id="UP000805649"/>
    </source>
</evidence>
<name>A0ACC3Z9T1_COLTU</name>
<reference evidence="1 2" key="1">
    <citation type="journal article" date="2020" name="Phytopathology">
        <title>Genome Sequence Resources of Colletotrichum truncatum, C. plurivorum, C. musicola, and C. sojae: Four Species Pathogenic to Soybean (Glycine max).</title>
        <authorList>
            <person name="Rogerio F."/>
            <person name="Boufleur T.R."/>
            <person name="Ciampi-Guillardi M."/>
            <person name="Sukno S.A."/>
            <person name="Thon M.R."/>
            <person name="Massola Junior N.S."/>
            <person name="Baroncelli R."/>
        </authorList>
    </citation>
    <scope>NUCLEOTIDE SEQUENCE [LARGE SCALE GENOMIC DNA]</scope>
    <source>
        <strain evidence="1 2">CMES1059</strain>
    </source>
</reference>
<organism evidence="1 2">
    <name type="scientific">Colletotrichum truncatum</name>
    <name type="common">Anthracnose fungus</name>
    <name type="synonym">Colletotrichum capsici</name>
    <dbReference type="NCBI Taxonomy" id="5467"/>
    <lineage>
        <taxon>Eukaryota</taxon>
        <taxon>Fungi</taxon>
        <taxon>Dikarya</taxon>
        <taxon>Ascomycota</taxon>
        <taxon>Pezizomycotina</taxon>
        <taxon>Sordariomycetes</taxon>
        <taxon>Hypocreomycetidae</taxon>
        <taxon>Glomerellales</taxon>
        <taxon>Glomerellaceae</taxon>
        <taxon>Colletotrichum</taxon>
        <taxon>Colletotrichum truncatum species complex</taxon>
    </lineage>
</organism>
<proteinExistence type="predicted"/>